<evidence type="ECO:0000259" key="2">
    <source>
        <dbReference type="SMART" id="SM00955"/>
    </source>
</evidence>
<dbReference type="PANTHER" id="PTHR23355:SF65">
    <property type="entry name" value="EXORIBONUCLEASE CYT-4, PUTATIVE (AFU_ORTHOLOGUE AFUA_7G01550)-RELATED"/>
    <property type="match status" value="1"/>
</dbReference>
<keyword evidence="4" id="KW-1185">Reference proteome</keyword>
<organism evidence="3 4">
    <name type="scientific">Daldinia eschscholtzii</name>
    <dbReference type="NCBI Taxonomy" id="292717"/>
    <lineage>
        <taxon>Eukaryota</taxon>
        <taxon>Fungi</taxon>
        <taxon>Dikarya</taxon>
        <taxon>Ascomycota</taxon>
        <taxon>Pezizomycotina</taxon>
        <taxon>Sordariomycetes</taxon>
        <taxon>Xylariomycetidae</taxon>
        <taxon>Xylariales</taxon>
        <taxon>Hypoxylaceae</taxon>
        <taxon>Daldinia</taxon>
    </lineage>
</organism>
<accession>A0AAX6MPP0</accession>
<evidence type="ECO:0000313" key="3">
    <source>
        <dbReference type="EMBL" id="KAK6954446.1"/>
    </source>
</evidence>
<comment type="caution">
    <text evidence="3">The sequence shown here is derived from an EMBL/GenBank/DDBJ whole genome shotgun (WGS) entry which is preliminary data.</text>
</comment>
<proteinExistence type="predicted"/>
<dbReference type="AlphaFoldDB" id="A0AAX6MPP0"/>
<name>A0AAX6MPP0_9PEZI</name>
<dbReference type="InterPro" id="IPR050180">
    <property type="entry name" value="RNR_Ribonuclease"/>
</dbReference>
<evidence type="ECO:0000256" key="1">
    <source>
        <dbReference type="SAM" id="MobiDB-lite"/>
    </source>
</evidence>
<dbReference type="InterPro" id="IPR057912">
    <property type="entry name" value="OB_CYT4_C"/>
</dbReference>
<evidence type="ECO:0000313" key="4">
    <source>
        <dbReference type="Proteomes" id="UP001369815"/>
    </source>
</evidence>
<gene>
    <name evidence="3" type="ORF">Daesc_004413</name>
</gene>
<dbReference type="InterPro" id="IPR012340">
    <property type="entry name" value="NA-bd_OB-fold"/>
</dbReference>
<sequence length="1110" mass="123987">MLFSAPAPGTGICPPLVAFGVAPPVPIGIPVVAHVPLAMAELDVDGPVGTEFAQVLAVAVVYEPDSSVDEPDACDIEAISLRWEGVSGMPDMDDIFSIPDICARALLASIVPQKVLTVQLFENMTGATLATVYHPKQTGNDPLAQLHALQKEEAEKKPNIRERLRKWNEENKDEVKSILSDFADAGELSNSVTRPQNVSMGTFDVSAPLFDGDELGDLRSDDAILRIGDMVELSSEGSRRPMLAICLGRYNGFDHYYTSSGKWFVGLGVKSLFVVRNFVSPDELEPVLKELPSEAVPLETLNALQDLGHGPSRVAGAKLLRKMLTFAQDSEAVYQENAGTLDASSAFIGDPVKHRYLTLYEIAELLLPESYQNGGKFEPAALYAVHRALLQDEVFFRPLRQTGHRRSYLFEISPLSEVHIIQKVEKLVRDYVEKDMGLRKDNNRSSSPVYSFIKNARKLIDQSRENRQWTGSGVIGPSKAKAPSKASEKEAHQWSPTDLEILQFMELWASYQKFPAHSPLQCFGSAILRALDRYENAENYTASTGWTFLQEVGWIPSWEIPARYNIRFPGVEIKRGGSYIRPYFGNLLRHVKKDTLALLRKPWKLTAFCIDSETTMDIDDAVSLEKTSDPNQFWIHIHVADPASSIQAETPVAKFAELVPETIYLPGHFERMLPQALGPDIFSLAPNKSCLTFSALVQKDGTILKTDITPGVLKGSVLYMTDEDVASAINDRREYPNTGQNDEMSVGPIPKPKLPPRKMTRPHLLNEDQKSELALLSELGKAIHARRLEKGATPFFHPRPEAMAYFDHLPQQDIENFTSLTGDPAIRIGYSQGSATDLVENTMRLAGEIAAQWCYQRGIPIPYRSQPHAAQNIAQLQKYTSEVFYPLLKEGIKPDDNQWRQLWSLTGNDELTTTAGPYFTLGVDMYTKATSPLRRFSDLIVHWQIEAALLKEHTSGTSLVGNKDDSFLPFSRQRLDRMLPMIRVREKQARALIRGDGADQWILQALVRAWRFGEAKIPETFQFTVLHVNGRRSIQGRLNWFERTAILRSETMNDVVKMAEARVGDVYEVELHNVNVHANQVIVKALKVLEKVAGPEIVGPEVNQVEAVQI</sequence>
<dbReference type="GO" id="GO:0006402">
    <property type="term" value="P:mRNA catabolic process"/>
    <property type="evidence" value="ECO:0007669"/>
    <property type="project" value="TreeGrafter"/>
</dbReference>
<dbReference type="SUPFAM" id="SSF50249">
    <property type="entry name" value="Nucleic acid-binding proteins"/>
    <property type="match status" value="1"/>
</dbReference>
<dbReference type="Pfam" id="PF00773">
    <property type="entry name" value="RNB"/>
    <property type="match status" value="1"/>
</dbReference>
<dbReference type="GO" id="GO:0000175">
    <property type="term" value="F:3'-5'-RNA exonuclease activity"/>
    <property type="evidence" value="ECO:0007669"/>
    <property type="project" value="TreeGrafter"/>
</dbReference>
<dbReference type="Pfam" id="PF23216">
    <property type="entry name" value="WHD_CYT4"/>
    <property type="match status" value="1"/>
</dbReference>
<feature type="region of interest" description="Disordered" evidence="1">
    <location>
        <begin position="735"/>
        <end position="757"/>
    </location>
</feature>
<dbReference type="Proteomes" id="UP001369815">
    <property type="component" value="Unassembled WGS sequence"/>
</dbReference>
<dbReference type="InterPro" id="IPR056625">
    <property type="entry name" value="SH3_CYT4"/>
</dbReference>
<dbReference type="Pfam" id="PF23214">
    <property type="entry name" value="SH3_CYT4"/>
    <property type="match status" value="1"/>
</dbReference>
<dbReference type="SMART" id="SM00955">
    <property type="entry name" value="RNB"/>
    <property type="match status" value="1"/>
</dbReference>
<dbReference type="PANTHER" id="PTHR23355">
    <property type="entry name" value="RIBONUCLEASE"/>
    <property type="match status" value="1"/>
</dbReference>
<dbReference type="Pfam" id="PF25522">
    <property type="entry name" value="OB_cyt-4"/>
    <property type="match status" value="1"/>
</dbReference>
<dbReference type="InterPro" id="IPR001900">
    <property type="entry name" value="RNase_II/R"/>
</dbReference>
<dbReference type="GO" id="GO:0000932">
    <property type="term" value="C:P-body"/>
    <property type="evidence" value="ECO:0007669"/>
    <property type="project" value="TreeGrafter"/>
</dbReference>
<reference evidence="3 4" key="1">
    <citation type="journal article" date="2024" name="Front Chem Biol">
        <title>Unveiling the potential of Daldinia eschscholtzii MFLUCC 19-0629 through bioactivity and bioinformatics studies for enhanced sustainable agriculture production.</title>
        <authorList>
            <person name="Brooks S."/>
            <person name="Weaver J.A."/>
            <person name="Klomchit A."/>
            <person name="Alharthi S.A."/>
            <person name="Onlamun T."/>
            <person name="Nurani R."/>
            <person name="Vong T.K."/>
            <person name="Alberti F."/>
            <person name="Greco C."/>
        </authorList>
    </citation>
    <scope>NUCLEOTIDE SEQUENCE [LARGE SCALE GENOMIC DNA]</scope>
    <source>
        <strain evidence="3">MFLUCC 19-0629</strain>
    </source>
</reference>
<feature type="domain" description="RNB" evidence="2">
    <location>
        <begin position="600"/>
        <end position="951"/>
    </location>
</feature>
<protein>
    <recommendedName>
        <fullName evidence="2">RNB domain-containing protein</fullName>
    </recommendedName>
</protein>
<dbReference type="EMBL" id="JBANMG010000004">
    <property type="protein sequence ID" value="KAK6954446.1"/>
    <property type="molecule type" value="Genomic_DNA"/>
</dbReference>
<feature type="region of interest" description="Disordered" evidence="1">
    <location>
        <begin position="464"/>
        <end position="493"/>
    </location>
</feature>
<dbReference type="InterPro" id="IPR056624">
    <property type="entry name" value="WH_CYT4"/>
</dbReference>
<dbReference type="GO" id="GO:0003723">
    <property type="term" value="F:RNA binding"/>
    <property type="evidence" value="ECO:0007669"/>
    <property type="project" value="InterPro"/>
</dbReference>